<evidence type="ECO:0000256" key="1">
    <source>
        <dbReference type="ARBA" id="ARBA00004389"/>
    </source>
</evidence>
<feature type="transmembrane region" description="Helical" evidence="14">
    <location>
        <begin position="40"/>
        <end position="65"/>
    </location>
</feature>
<feature type="transmembrane region" description="Helical" evidence="14">
    <location>
        <begin position="557"/>
        <end position="577"/>
    </location>
</feature>
<evidence type="ECO:0000256" key="13">
    <source>
        <dbReference type="ARBA" id="ARBA00056799"/>
    </source>
</evidence>
<keyword evidence="11 14" id="KW-0472">Membrane</keyword>
<dbReference type="InterPro" id="IPR031814">
    <property type="entry name" value="ALG11_N"/>
</dbReference>
<dbReference type="FunFam" id="3.40.50.2000:FF:000168">
    <property type="entry name" value="Alpha-1,2-mannosyltransferase (Alg11), putative"/>
    <property type="match status" value="1"/>
</dbReference>
<evidence type="ECO:0000256" key="9">
    <source>
        <dbReference type="ARBA" id="ARBA00022824"/>
    </source>
</evidence>
<dbReference type="UniPathway" id="UPA00378"/>
<comment type="caution">
    <text evidence="17">The sequence shown here is derived from an EMBL/GenBank/DDBJ whole genome shotgun (WGS) entry which is preliminary data.</text>
</comment>
<keyword evidence="18" id="KW-1185">Reference proteome</keyword>
<evidence type="ECO:0000256" key="11">
    <source>
        <dbReference type="ARBA" id="ARBA00023136"/>
    </source>
</evidence>
<evidence type="ECO:0000256" key="12">
    <source>
        <dbReference type="ARBA" id="ARBA00045065"/>
    </source>
</evidence>
<reference evidence="17" key="1">
    <citation type="submission" date="2021-03" db="EMBL/GenBank/DDBJ databases">
        <authorList>
            <person name="Tagirdzhanova G."/>
        </authorList>
    </citation>
    <scope>NUCLEOTIDE SEQUENCE</scope>
</reference>
<feature type="domain" description="Glycosyl transferase family 1" evidence="15">
    <location>
        <begin position="344"/>
        <end position="518"/>
    </location>
</feature>
<protein>
    <recommendedName>
        <fullName evidence="5 14">GDP-Man:Man(3)GlcNAc(2)-PP-Dol alpha-1,2-mannosyltransferase</fullName>
        <ecNumber evidence="4 14">2.4.1.131</ecNumber>
    </recommendedName>
</protein>
<keyword evidence="7 14" id="KW-0808">Transferase</keyword>
<dbReference type="EC" id="2.4.1.131" evidence="4 14"/>
<comment type="catalytic activity">
    <reaction evidence="12 14">
        <text>an alpha-D-Man-(1-&gt;3)-[alpha-D-Man-(1-&gt;6)]-beta-D-Man-(1-&gt;4)-beta-D-GlcNAc-(1-&gt;4)-alpha-D-GlcNAc-diphospho-di-trans,poly-cis-dolichol + 2 GDP-alpha-D-mannose = an alpha-D-Man-(1-&gt;2)-alpha-D-Man-(1-&gt;2)-alpha-D-Man-(1-&gt;3)-[alpha-D-Man-(1-&gt;6)]-beta-D-Man-(1-&gt;4)-beta-D-GlcNAc-(1-&gt;4)-alpha-D-GlcNAc-diphospho-di-trans,poly-cis-dolichol + 2 GDP + 2 H(+)</text>
        <dbReference type="Rhea" id="RHEA:29523"/>
        <dbReference type="Rhea" id="RHEA-COMP:19515"/>
        <dbReference type="Rhea" id="RHEA-COMP:19516"/>
        <dbReference type="ChEBI" id="CHEBI:15378"/>
        <dbReference type="ChEBI" id="CHEBI:57527"/>
        <dbReference type="ChEBI" id="CHEBI:58189"/>
        <dbReference type="ChEBI" id="CHEBI:132511"/>
        <dbReference type="ChEBI" id="CHEBI:132515"/>
        <dbReference type="EC" id="2.4.1.131"/>
    </reaction>
    <physiologicalReaction direction="left-to-right" evidence="12 14">
        <dbReference type="Rhea" id="RHEA:29524"/>
    </physiologicalReaction>
</comment>
<evidence type="ECO:0000256" key="8">
    <source>
        <dbReference type="ARBA" id="ARBA00022692"/>
    </source>
</evidence>
<evidence type="ECO:0000313" key="17">
    <source>
        <dbReference type="EMBL" id="CAF9927111.1"/>
    </source>
</evidence>
<keyword evidence="10 14" id="KW-1133">Transmembrane helix</keyword>
<dbReference type="Gene3D" id="3.40.50.2000">
    <property type="entry name" value="Glycogen Phosphorylase B"/>
    <property type="match status" value="1"/>
</dbReference>
<dbReference type="OrthoDB" id="2276068at2759"/>
<dbReference type="InterPro" id="IPR001296">
    <property type="entry name" value="Glyco_trans_1"/>
</dbReference>
<comment type="pathway">
    <text evidence="2 14">Protein modification; protein glycosylation.</text>
</comment>
<dbReference type="GO" id="GO:0006487">
    <property type="term" value="P:protein N-linked glycosylation"/>
    <property type="evidence" value="ECO:0007669"/>
    <property type="project" value="TreeGrafter"/>
</dbReference>
<accession>A0A8H3FTM5</accession>
<evidence type="ECO:0000256" key="4">
    <source>
        <dbReference type="ARBA" id="ARBA00012645"/>
    </source>
</evidence>
<dbReference type="AlphaFoldDB" id="A0A8H3FTM5"/>
<evidence type="ECO:0000256" key="7">
    <source>
        <dbReference type="ARBA" id="ARBA00022679"/>
    </source>
</evidence>
<feature type="domain" description="ALG11 mannosyltransferase N-terminal" evidence="16">
    <location>
        <begin position="102"/>
        <end position="308"/>
    </location>
</feature>
<dbReference type="InterPro" id="IPR038013">
    <property type="entry name" value="ALG11"/>
</dbReference>
<evidence type="ECO:0000256" key="10">
    <source>
        <dbReference type="ARBA" id="ARBA00022989"/>
    </source>
</evidence>
<keyword evidence="8 14" id="KW-0812">Transmembrane</keyword>
<evidence type="ECO:0000256" key="6">
    <source>
        <dbReference type="ARBA" id="ARBA00022676"/>
    </source>
</evidence>
<comment type="subcellular location">
    <subcellularLocation>
        <location evidence="1">Endoplasmic reticulum membrane</location>
        <topology evidence="1">Single-pass membrane protein</topology>
    </subcellularLocation>
</comment>
<evidence type="ECO:0000256" key="5">
    <source>
        <dbReference type="ARBA" id="ARBA00022018"/>
    </source>
</evidence>
<dbReference type="GO" id="GO:0004377">
    <property type="term" value="F:GDP-Man:Man(3)GlcNAc(2)-PP-Dol alpha-1,2-mannosyltransferase activity"/>
    <property type="evidence" value="ECO:0007669"/>
    <property type="project" value="UniProtKB-UniRule"/>
</dbReference>
<dbReference type="Proteomes" id="UP000664169">
    <property type="component" value="Unassembled WGS sequence"/>
</dbReference>
<dbReference type="CDD" id="cd03806">
    <property type="entry name" value="GT4_ALG11-like"/>
    <property type="match status" value="1"/>
</dbReference>
<dbReference type="Pfam" id="PF15924">
    <property type="entry name" value="ALG11_N"/>
    <property type="match status" value="1"/>
</dbReference>
<organism evidence="17 18">
    <name type="scientific">Gomphillus americanus</name>
    <dbReference type="NCBI Taxonomy" id="1940652"/>
    <lineage>
        <taxon>Eukaryota</taxon>
        <taxon>Fungi</taxon>
        <taxon>Dikarya</taxon>
        <taxon>Ascomycota</taxon>
        <taxon>Pezizomycotina</taxon>
        <taxon>Lecanoromycetes</taxon>
        <taxon>OSLEUM clade</taxon>
        <taxon>Ostropomycetidae</taxon>
        <taxon>Ostropales</taxon>
        <taxon>Graphidaceae</taxon>
        <taxon>Gomphilloideae</taxon>
        <taxon>Gomphillus</taxon>
    </lineage>
</organism>
<comment type="function">
    <text evidence="13 14">GDP-Man:Man(3)GlcNAc(2)-PP-Dol alpha-1,2-mannosyltransferase that operates in the biosynthetic pathway of dolichol-linked oligosaccharides, the glycan precursors employed in protein asparagine (N)-glycosylation. The assembly of dolichol-linked oligosaccharides begins on the cytosolic side of the endoplasmic reticulum membrane and finishes in its lumen. The sequential addition of sugars to dolichol pyrophosphate produces dolichol-linked oligosaccharides containing fourteen sugars, including two GlcNAcs, nine mannoses and three glucoses. Once assembled, the oligosaccharide is transferred from the lipid to nascent proteins by oligosaccharyltransferases. Catalyzes, on the cytoplasmic face of the endoplasmic reticulum, the addition of the fourth and fifth mannose residues to the dolichol-linked oligosaccharide chain, to produce Man(5)GlcNAc(2)-PP-dolichol core oligosaccharide.</text>
</comment>
<keyword evidence="6 14" id="KW-0328">Glycosyltransferase</keyword>
<evidence type="ECO:0000313" key="18">
    <source>
        <dbReference type="Proteomes" id="UP000664169"/>
    </source>
</evidence>
<dbReference type="GO" id="GO:0005789">
    <property type="term" value="C:endoplasmic reticulum membrane"/>
    <property type="evidence" value="ECO:0007669"/>
    <property type="project" value="UniProtKB-SubCell"/>
</dbReference>
<dbReference type="EMBL" id="CAJPDQ010000026">
    <property type="protein sequence ID" value="CAF9927111.1"/>
    <property type="molecule type" value="Genomic_DNA"/>
</dbReference>
<comment type="similarity">
    <text evidence="3 14">Belongs to the glycosyltransferase group 1 family. Glycosyltransferase 4 subfamily.</text>
</comment>
<keyword evidence="9 14" id="KW-0256">Endoplasmic reticulum</keyword>
<dbReference type="PANTHER" id="PTHR45919">
    <property type="entry name" value="GDP-MAN:MAN(3)GLCNAC(2)-PP-DOL ALPHA-1,2-MANNOSYLTRANSFERASE"/>
    <property type="match status" value="1"/>
</dbReference>
<evidence type="ECO:0000259" key="16">
    <source>
        <dbReference type="Pfam" id="PF15924"/>
    </source>
</evidence>
<evidence type="ECO:0000256" key="3">
    <source>
        <dbReference type="ARBA" id="ARBA00009481"/>
    </source>
</evidence>
<gene>
    <name evidence="17" type="ORF">GOMPHAMPRED_004318</name>
</gene>
<dbReference type="PANTHER" id="PTHR45919:SF1">
    <property type="entry name" value="GDP-MAN:MAN(3)GLCNAC(2)-PP-DOL ALPHA-1,2-MANNOSYLTRANSFERASE"/>
    <property type="match status" value="1"/>
</dbReference>
<evidence type="ECO:0000259" key="15">
    <source>
        <dbReference type="Pfam" id="PF00534"/>
    </source>
</evidence>
<sequence>MWAAVSYFGTASAANAALLWLQTNYVKQGPSSTILIYRFLQTWLLLLLFTITLVIAIGPWIGYLLKRKTSSRKERILSWIEEQNIERNKVLDDAKTDNDWRGIIGFFHPFCNAGGGGERVLWAAIKATQDRYPNATCAVYTGDHDAAKAQILERVGDRFNIELDATRVFFLYLSQRRWVLASTWPHVTLLGQSLGSLILAVDAFSLLVPDIFVDTMGYAFTFALAKWLFPDIPTGAYIHYPTISTDMLGSLDADENQGLNAGTGKGAKGAVKKAYWRLFASLYGWVGGYADVIVTNSSWTREHIQAIWGPARKGKDKQTEVSVLFPPVAVEDLVKAISVDTESEEQRENILVYIAQFRPEKNHTMLLQAFAELINGVSSDDPVAKSAKLVLIGSVRDDDDAKRVYELRLLAHELNIKEVVEFVCDASWPDILHWLGKSSIGINGMWNEHFGIGVVEYQAAGLISVVNDSGGPKRDIVIEYDGGPTGFHASTAKEYSQAFLKALKLSSEEKTAMRIRARSSAKRFSQAQFDRGWIDVAENLVKLTKHPIINVEKQDNAVWLAGAAYLFFIVFEIWKILR</sequence>
<proteinExistence type="inferred from homology"/>
<dbReference type="Pfam" id="PF00534">
    <property type="entry name" value="Glycos_transf_1"/>
    <property type="match status" value="1"/>
</dbReference>
<dbReference type="SUPFAM" id="SSF53756">
    <property type="entry name" value="UDP-Glycosyltransferase/glycogen phosphorylase"/>
    <property type="match status" value="1"/>
</dbReference>
<evidence type="ECO:0000256" key="14">
    <source>
        <dbReference type="RuleBase" id="RU367051"/>
    </source>
</evidence>
<evidence type="ECO:0000256" key="2">
    <source>
        <dbReference type="ARBA" id="ARBA00004922"/>
    </source>
</evidence>
<name>A0A8H3FTM5_9LECA</name>